<evidence type="ECO:0000313" key="3">
    <source>
        <dbReference type="EMBL" id="EJK54959.1"/>
    </source>
</evidence>
<name>K0RRE9_THAOC</name>
<dbReference type="AlphaFoldDB" id="K0RRE9"/>
<feature type="coiled-coil region" evidence="1">
    <location>
        <begin position="64"/>
        <end position="98"/>
    </location>
</feature>
<dbReference type="EMBL" id="AGNL01034971">
    <property type="protein sequence ID" value="EJK54959.1"/>
    <property type="molecule type" value="Genomic_DNA"/>
</dbReference>
<gene>
    <name evidence="3" type="ORF">THAOC_25366</name>
</gene>
<proteinExistence type="predicted"/>
<evidence type="ECO:0000313" key="4">
    <source>
        <dbReference type="Proteomes" id="UP000266841"/>
    </source>
</evidence>
<dbReference type="Proteomes" id="UP000266841">
    <property type="component" value="Unassembled WGS sequence"/>
</dbReference>
<evidence type="ECO:0000256" key="2">
    <source>
        <dbReference type="SAM" id="MobiDB-lite"/>
    </source>
</evidence>
<keyword evidence="1" id="KW-0175">Coiled coil</keyword>
<feature type="compositionally biased region" description="Basic residues" evidence="2">
    <location>
        <begin position="1"/>
        <end position="20"/>
    </location>
</feature>
<organism evidence="3 4">
    <name type="scientific">Thalassiosira oceanica</name>
    <name type="common">Marine diatom</name>
    <dbReference type="NCBI Taxonomy" id="159749"/>
    <lineage>
        <taxon>Eukaryota</taxon>
        <taxon>Sar</taxon>
        <taxon>Stramenopiles</taxon>
        <taxon>Ochrophyta</taxon>
        <taxon>Bacillariophyta</taxon>
        <taxon>Coscinodiscophyceae</taxon>
        <taxon>Thalassiosirophycidae</taxon>
        <taxon>Thalassiosirales</taxon>
        <taxon>Thalassiosiraceae</taxon>
        <taxon>Thalassiosira</taxon>
    </lineage>
</organism>
<keyword evidence="4" id="KW-1185">Reference proteome</keyword>
<evidence type="ECO:0000256" key="1">
    <source>
        <dbReference type="SAM" id="Coils"/>
    </source>
</evidence>
<feature type="non-terminal residue" evidence="3">
    <location>
        <position position="1"/>
    </location>
</feature>
<reference evidence="3 4" key="1">
    <citation type="journal article" date="2012" name="Genome Biol.">
        <title>Genome and low-iron response of an oceanic diatom adapted to chronic iron limitation.</title>
        <authorList>
            <person name="Lommer M."/>
            <person name="Specht M."/>
            <person name="Roy A.S."/>
            <person name="Kraemer L."/>
            <person name="Andreson R."/>
            <person name="Gutowska M.A."/>
            <person name="Wolf J."/>
            <person name="Bergner S.V."/>
            <person name="Schilhabel M.B."/>
            <person name="Klostermeier U.C."/>
            <person name="Beiko R.G."/>
            <person name="Rosenstiel P."/>
            <person name="Hippler M."/>
            <person name="Laroche J."/>
        </authorList>
    </citation>
    <scope>NUCLEOTIDE SEQUENCE [LARGE SCALE GENOMIC DNA]</scope>
    <source>
        <strain evidence="3 4">CCMP1005</strain>
    </source>
</reference>
<sequence>LNRPTRGKKAKTSKKSKKKQQNLFTQAKVDDEENKGPDQDRLLQQVSLSEKIEAKIDSKIGHLENNMSKKIGHLEDKIDKIENKMDKLEDLILSLLDATQQKLE</sequence>
<comment type="caution">
    <text evidence="3">The sequence shown here is derived from an EMBL/GenBank/DDBJ whole genome shotgun (WGS) entry which is preliminary data.</text>
</comment>
<accession>K0RRE9</accession>
<protein>
    <submittedName>
        <fullName evidence="3">Uncharacterized protein</fullName>
    </submittedName>
</protein>
<feature type="region of interest" description="Disordered" evidence="2">
    <location>
        <begin position="1"/>
        <end position="41"/>
    </location>
</feature>